<dbReference type="AlphaFoldDB" id="C7CH81"/>
<dbReference type="KEGG" id="mdi:METDI4761"/>
<protein>
    <submittedName>
        <fullName evidence="1">Uncharacterized protein</fullName>
    </submittedName>
</protein>
<sequence length="83" mass="9146">MPVAVPRHVLFLLQPAGLSRLDPHLRAAHGHPDRNLPGILRWCLADIMEQSLPIKPVTRLEAQFKTAEAGSKNLSMKHPPDAA</sequence>
<name>C7CH81_METED</name>
<dbReference type="HOGENOM" id="CLU_2538680_0_0_5"/>
<dbReference type="Proteomes" id="UP000008070">
    <property type="component" value="Chromosome"/>
</dbReference>
<accession>C7CH81</accession>
<evidence type="ECO:0000313" key="1">
    <source>
        <dbReference type="EMBL" id="CAX26381.1"/>
    </source>
</evidence>
<evidence type="ECO:0000313" key="2">
    <source>
        <dbReference type="Proteomes" id="UP000008070"/>
    </source>
</evidence>
<reference evidence="2" key="1">
    <citation type="journal article" date="2009" name="PLoS ONE">
        <title>Methylobacterium genome sequences: a reference blueprint to investigate microbial metabolism of C1 compounds from natural and industrial sources.</title>
        <authorList>
            <person name="Vuilleumier S."/>
            <person name="Chistoserdova L."/>
            <person name="Lee M.-C."/>
            <person name="Bringel F."/>
            <person name="Lajus A."/>
            <person name="Zhou Y."/>
            <person name="Gourion B."/>
            <person name="Barbe V."/>
            <person name="Chang J."/>
            <person name="Cruveiller S."/>
            <person name="Dossat C."/>
            <person name="Gillett W."/>
            <person name="Gruffaz C."/>
            <person name="Haugen E."/>
            <person name="Hourcade E."/>
            <person name="Levy R."/>
            <person name="Mangenot S."/>
            <person name="Muller E."/>
            <person name="Nadalig T."/>
            <person name="Pagni M."/>
            <person name="Penny C."/>
            <person name="Peyraud R."/>
            <person name="Robinson D.G."/>
            <person name="Roche D."/>
            <person name="Rouy Z."/>
            <person name="Saenampechek C."/>
            <person name="Salvignol G."/>
            <person name="Vallenet D."/>
            <person name="Wu Z."/>
            <person name="Marx C.J."/>
            <person name="Vorholt J.A."/>
            <person name="Olson M.V."/>
            <person name="Kaul R."/>
            <person name="Weissenbach J."/>
            <person name="Medigue C."/>
            <person name="Lidstrom M.E."/>
        </authorList>
    </citation>
    <scope>NUCLEOTIDE SEQUENCE [LARGE SCALE GENOMIC DNA]</scope>
    <source>
        <strain evidence="2">DSM 6343 / CIP 106787 / DM4</strain>
    </source>
</reference>
<gene>
    <name evidence="1" type="ORF">METD_I4761</name>
</gene>
<organism evidence="1 2">
    <name type="scientific">Methylorubrum extorquens (strain DSM 6343 / CIP 106787 / DM4)</name>
    <name type="common">Methylobacterium extorquens</name>
    <dbReference type="NCBI Taxonomy" id="661410"/>
    <lineage>
        <taxon>Bacteria</taxon>
        <taxon>Pseudomonadati</taxon>
        <taxon>Pseudomonadota</taxon>
        <taxon>Alphaproteobacteria</taxon>
        <taxon>Hyphomicrobiales</taxon>
        <taxon>Methylobacteriaceae</taxon>
        <taxon>Methylorubrum</taxon>
    </lineage>
</organism>
<proteinExistence type="predicted"/>
<dbReference type="EMBL" id="FP103042">
    <property type="protein sequence ID" value="CAX26381.1"/>
    <property type="molecule type" value="Genomic_DNA"/>
</dbReference>